<dbReference type="PANTHER" id="PTHR10666">
    <property type="entry name" value="UBIQUITIN"/>
    <property type="match status" value="1"/>
</dbReference>
<dbReference type="InterPro" id="IPR000626">
    <property type="entry name" value="Ubiquitin-like_dom"/>
</dbReference>
<accession>A0A3N4I259</accession>
<keyword evidence="3" id="KW-1185">Reference proteome</keyword>
<dbReference type="SUPFAM" id="SSF54236">
    <property type="entry name" value="Ubiquitin-like"/>
    <property type="match status" value="1"/>
</dbReference>
<dbReference type="OrthoDB" id="428577at2759"/>
<dbReference type="AlphaFoldDB" id="A0A3N4I259"/>
<feature type="non-terminal residue" evidence="2">
    <location>
        <position position="80"/>
    </location>
</feature>
<dbReference type="Gene3D" id="3.10.20.90">
    <property type="entry name" value="Phosphatidylinositol 3-kinase Catalytic Subunit, Chain A, domain 1"/>
    <property type="match status" value="1"/>
</dbReference>
<evidence type="ECO:0000259" key="1">
    <source>
        <dbReference type="PROSITE" id="PS50053"/>
    </source>
</evidence>
<dbReference type="InterPro" id="IPR019956">
    <property type="entry name" value="Ubiquitin_dom"/>
</dbReference>
<dbReference type="PROSITE" id="PS50053">
    <property type="entry name" value="UBIQUITIN_2"/>
    <property type="match status" value="1"/>
</dbReference>
<reference evidence="2 3" key="1">
    <citation type="journal article" date="2018" name="Nat. Ecol. Evol.">
        <title>Pezizomycetes genomes reveal the molecular basis of ectomycorrhizal truffle lifestyle.</title>
        <authorList>
            <person name="Murat C."/>
            <person name="Payen T."/>
            <person name="Noel B."/>
            <person name="Kuo A."/>
            <person name="Morin E."/>
            <person name="Chen J."/>
            <person name="Kohler A."/>
            <person name="Krizsan K."/>
            <person name="Balestrini R."/>
            <person name="Da Silva C."/>
            <person name="Montanini B."/>
            <person name="Hainaut M."/>
            <person name="Levati E."/>
            <person name="Barry K.W."/>
            <person name="Belfiori B."/>
            <person name="Cichocki N."/>
            <person name="Clum A."/>
            <person name="Dockter R.B."/>
            <person name="Fauchery L."/>
            <person name="Guy J."/>
            <person name="Iotti M."/>
            <person name="Le Tacon F."/>
            <person name="Lindquist E.A."/>
            <person name="Lipzen A."/>
            <person name="Malagnac F."/>
            <person name="Mello A."/>
            <person name="Molinier V."/>
            <person name="Miyauchi S."/>
            <person name="Poulain J."/>
            <person name="Riccioni C."/>
            <person name="Rubini A."/>
            <person name="Sitrit Y."/>
            <person name="Splivallo R."/>
            <person name="Traeger S."/>
            <person name="Wang M."/>
            <person name="Zifcakova L."/>
            <person name="Wipf D."/>
            <person name="Zambonelli A."/>
            <person name="Paolocci F."/>
            <person name="Nowrousian M."/>
            <person name="Ottonello S."/>
            <person name="Baldrian P."/>
            <person name="Spatafora J.W."/>
            <person name="Henrissat B."/>
            <person name="Nagy L.G."/>
            <person name="Aury J.M."/>
            <person name="Wincker P."/>
            <person name="Grigoriev I.V."/>
            <person name="Bonfante P."/>
            <person name="Martin F.M."/>
        </authorList>
    </citation>
    <scope>NUCLEOTIDE SEQUENCE [LARGE SCALE GENOMIC DNA]</scope>
    <source>
        <strain evidence="2 3">RN42</strain>
    </source>
</reference>
<sequence>MKGKFQVFVRTLTGASIIVTVTSSDLVRSLKEKIQHQVGIPFCLQRLIFEGSQLEEAQAIGQRGLTKDSTVHLVLSLRGG</sequence>
<proteinExistence type="predicted"/>
<dbReference type="Proteomes" id="UP000275078">
    <property type="component" value="Unassembled WGS sequence"/>
</dbReference>
<dbReference type="InterPro" id="IPR050158">
    <property type="entry name" value="Ubiquitin_ubiquitin-like"/>
</dbReference>
<feature type="domain" description="Ubiquitin-like" evidence="1">
    <location>
        <begin position="5"/>
        <end position="80"/>
    </location>
</feature>
<gene>
    <name evidence="2" type="ORF">BJ508DRAFT_199750</name>
</gene>
<dbReference type="InterPro" id="IPR029071">
    <property type="entry name" value="Ubiquitin-like_domsf"/>
</dbReference>
<dbReference type="EMBL" id="ML119698">
    <property type="protein sequence ID" value="RPA79527.1"/>
    <property type="molecule type" value="Genomic_DNA"/>
</dbReference>
<dbReference type="SMART" id="SM00213">
    <property type="entry name" value="UBQ"/>
    <property type="match status" value="1"/>
</dbReference>
<dbReference type="Pfam" id="PF00240">
    <property type="entry name" value="ubiquitin"/>
    <property type="match status" value="1"/>
</dbReference>
<name>A0A3N4I259_ASCIM</name>
<dbReference type="PRINTS" id="PR00348">
    <property type="entry name" value="UBIQUITIN"/>
</dbReference>
<organism evidence="2 3">
    <name type="scientific">Ascobolus immersus RN42</name>
    <dbReference type="NCBI Taxonomy" id="1160509"/>
    <lineage>
        <taxon>Eukaryota</taxon>
        <taxon>Fungi</taxon>
        <taxon>Dikarya</taxon>
        <taxon>Ascomycota</taxon>
        <taxon>Pezizomycotina</taxon>
        <taxon>Pezizomycetes</taxon>
        <taxon>Pezizales</taxon>
        <taxon>Ascobolaceae</taxon>
        <taxon>Ascobolus</taxon>
    </lineage>
</organism>
<dbReference type="STRING" id="1160509.A0A3N4I259"/>
<evidence type="ECO:0000313" key="3">
    <source>
        <dbReference type="Proteomes" id="UP000275078"/>
    </source>
</evidence>
<evidence type="ECO:0000313" key="2">
    <source>
        <dbReference type="EMBL" id="RPA79527.1"/>
    </source>
</evidence>
<protein>
    <submittedName>
        <fullName evidence="2">Ubiquitin</fullName>
    </submittedName>
</protein>